<dbReference type="Gene3D" id="1.10.10.10">
    <property type="entry name" value="Winged helix-like DNA-binding domain superfamily/Winged helix DNA-binding domain"/>
    <property type="match status" value="1"/>
</dbReference>
<gene>
    <name evidence="4" type="ORF">K1718_11880</name>
</gene>
<feature type="coiled-coil region" evidence="1">
    <location>
        <begin position="68"/>
        <end position="95"/>
    </location>
</feature>
<sequence>MPPFTSWKTAWPWMLFGLQSLCVVYLVIEEAADFLWGETPGGLIENDLLENLVIAALVAGLVASGFEIRKAMTRQKRLEQQIKAASGAFANLMEEHFETWGLTPSECDVALFALKGFSIAEIASMRKTAEGTVKAQCNAIYRKAGVSGRPQLLSLFIDELLHGALVPEKASA</sequence>
<dbReference type="RefSeq" id="WP_265684548.1">
    <property type="nucleotide sequence ID" value="NZ_CP120863.1"/>
</dbReference>
<dbReference type="InterPro" id="IPR016032">
    <property type="entry name" value="Sig_transdc_resp-reg_C-effctor"/>
</dbReference>
<feature type="transmembrane region" description="Helical" evidence="2">
    <location>
        <begin position="12"/>
        <end position="28"/>
    </location>
</feature>
<evidence type="ECO:0000256" key="2">
    <source>
        <dbReference type="SAM" id="Phobius"/>
    </source>
</evidence>
<feature type="domain" description="HTH luxR-type" evidence="3">
    <location>
        <begin position="99"/>
        <end position="156"/>
    </location>
</feature>
<evidence type="ECO:0000259" key="3">
    <source>
        <dbReference type="SMART" id="SM00421"/>
    </source>
</evidence>
<keyword evidence="5" id="KW-1185">Reference proteome</keyword>
<dbReference type="SUPFAM" id="SSF46894">
    <property type="entry name" value="C-terminal effector domain of the bipartite response regulators"/>
    <property type="match status" value="1"/>
</dbReference>
<proteinExistence type="predicted"/>
<feature type="transmembrane region" description="Helical" evidence="2">
    <location>
        <begin position="48"/>
        <end position="68"/>
    </location>
</feature>
<name>A0ABY8FB98_9HYPH</name>
<keyword evidence="2" id="KW-0812">Transmembrane</keyword>
<organism evidence="4 5">
    <name type="scientific">Roseibium porphyridii</name>
    <dbReference type="NCBI Taxonomy" id="2866279"/>
    <lineage>
        <taxon>Bacteria</taxon>
        <taxon>Pseudomonadati</taxon>
        <taxon>Pseudomonadota</taxon>
        <taxon>Alphaproteobacteria</taxon>
        <taxon>Hyphomicrobiales</taxon>
        <taxon>Stappiaceae</taxon>
        <taxon>Roseibium</taxon>
    </lineage>
</organism>
<evidence type="ECO:0000313" key="4">
    <source>
        <dbReference type="EMBL" id="WFE92029.1"/>
    </source>
</evidence>
<keyword evidence="2" id="KW-0472">Membrane</keyword>
<dbReference type="Pfam" id="PF00196">
    <property type="entry name" value="GerE"/>
    <property type="match status" value="1"/>
</dbReference>
<keyword evidence="2" id="KW-1133">Transmembrane helix</keyword>
<evidence type="ECO:0000313" key="5">
    <source>
        <dbReference type="Proteomes" id="UP001209803"/>
    </source>
</evidence>
<protein>
    <submittedName>
        <fullName evidence="4">LuxR C-terminal-related transcriptional regulator</fullName>
    </submittedName>
</protein>
<dbReference type="InterPro" id="IPR036388">
    <property type="entry name" value="WH-like_DNA-bd_sf"/>
</dbReference>
<evidence type="ECO:0000256" key="1">
    <source>
        <dbReference type="SAM" id="Coils"/>
    </source>
</evidence>
<keyword evidence="1" id="KW-0175">Coiled coil</keyword>
<dbReference type="Proteomes" id="UP001209803">
    <property type="component" value="Chromosome"/>
</dbReference>
<reference evidence="4 5" key="1">
    <citation type="submission" date="2023-03" db="EMBL/GenBank/DDBJ databases">
        <title>Roseibium porphyridii sp. nov. and Roseibium rhodosorbium sp. nov. isolated from marine algae, Porphyridium cruentum and Rhodosorus marinus, respectively.</title>
        <authorList>
            <person name="Lee M.W."/>
            <person name="Choi B.J."/>
            <person name="Lee J.K."/>
            <person name="Choi D.G."/>
            <person name="Baek J.H."/>
            <person name="Bayburt H."/>
            <person name="Kim J.M."/>
            <person name="Han D.M."/>
            <person name="Kim K.H."/>
            <person name="Jeon C.O."/>
        </authorList>
    </citation>
    <scope>NUCLEOTIDE SEQUENCE [LARGE SCALE GENOMIC DNA]</scope>
    <source>
        <strain evidence="4 5">KMA01</strain>
    </source>
</reference>
<dbReference type="SMART" id="SM00421">
    <property type="entry name" value="HTH_LUXR"/>
    <property type="match status" value="1"/>
</dbReference>
<accession>A0ABY8FB98</accession>
<dbReference type="EMBL" id="CP120863">
    <property type="protein sequence ID" value="WFE92029.1"/>
    <property type="molecule type" value="Genomic_DNA"/>
</dbReference>
<dbReference type="InterPro" id="IPR000792">
    <property type="entry name" value="Tscrpt_reg_LuxR_C"/>
</dbReference>